<gene>
    <name evidence="7" type="ORF">I8D64_11850</name>
</gene>
<evidence type="ECO:0000256" key="5">
    <source>
        <dbReference type="ARBA" id="ARBA00022842"/>
    </source>
</evidence>
<dbReference type="RefSeq" id="WP_200503006.1">
    <property type="nucleotide sequence ID" value="NZ_JAEDAJ010000007.1"/>
</dbReference>
<evidence type="ECO:0000313" key="8">
    <source>
        <dbReference type="Proteomes" id="UP000612352"/>
    </source>
</evidence>
<reference evidence="7 8" key="1">
    <citation type="submission" date="2020-12" db="EMBL/GenBank/DDBJ databases">
        <title>Brachybacterium sp. MASK1Z-5, whole genome shotgun sequence.</title>
        <authorList>
            <person name="Tuo L."/>
        </authorList>
    </citation>
    <scope>NUCLEOTIDE SEQUENCE [LARGE SCALE GENOMIC DNA]</scope>
    <source>
        <strain evidence="7 8">MASK1Z-5</strain>
    </source>
</reference>
<dbReference type="Pfam" id="PF00348">
    <property type="entry name" value="polyprenyl_synt"/>
    <property type="match status" value="1"/>
</dbReference>
<dbReference type="PANTHER" id="PTHR12001:SF69">
    <property type="entry name" value="ALL TRANS-POLYPRENYL-DIPHOSPHATE SYNTHASE PDSS1"/>
    <property type="match status" value="1"/>
</dbReference>
<dbReference type="EMBL" id="JAEDAJ010000007">
    <property type="protein sequence ID" value="MBK0332091.1"/>
    <property type="molecule type" value="Genomic_DNA"/>
</dbReference>
<evidence type="ECO:0000256" key="1">
    <source>
        <dbReference type="ARBA" id="ARBA00001946"/>
    </source>
</evidence>
<dbReference type="PANTHER" id="PTHR12001">
    <property type="entry name" value="GERANYLGERANYL PYROPHOSPHATE SYNTHASE"/>
    <property type="match status" value="1"/>
</dbReference>
<dbReference type="SFLD" id="SFLDG01017">
    <property type="entry name" value="Polyprenyl_Transferase_Like"/>
    <property type="match status" value="1"/>
</dbReference>
<organism evidence="7 8">
    <name type="scientific">Brachybacterium halotolerans</name>
    <dbReference type="NCBI Taxonomy" id="2795215"/>
    <lineage>
        <taxon>Bacteria</taxon>
        <taxon>Bacillati</taxon>
        <taxon>Actinomycetota</taxon>
        <taxon>Actinomycetes</taxon>
        <taxon>Micrococcales</taxon>
        <taxon>Dermabacteraceae</taxon>
        <taxon>Brachybacterium</taxon>
    </lineage>
</organism>
<dbReference type="SFLD" id="SFLDS00005">
    <property type="entry name" value="Isoprenoid_Synthase_Type_I"/>
    <property type="match status" value="1"/>
</dbReference>
<keyword evidence="4" id="KW-0479">Metal-binding</keyword>
<dbReference type="Gene3D" id="1.10.600.10">
    <property type="entry name" value="Farnesyl Diphosphate Synthase"/>
    <property type="match status" value="1"/>
</dbReference>
<comment type="cofactor">
    <cofactor evidence="1">
        <name>Mg(2+)</name>
        <dbReference type="ChEBI" id="CHEBI:18420"/>
    </cofactor>
</comment>
<proteinExistence type="inferred from homology"/>
<evidence type="ECO:0000256" key="2">
    <source>
        <dbReference type="ARBA" id="ARBA00006706"/>
    </source>
</evidence>
<keyword evidence="8" id="KW-1185">Reference proteome</keyword>
<name>A0ABS1BBQ4_9MICO</name>
<comment type="caution">
    <text evidence="7">The sequence shown here is derived from an EMBL/GenBank/DDBJ whole genome shotgun (WGS) entry which is preliminary data.</text>
</comment>
<accession>A0ABS1BBQ4</accession>
<dbReference type="InterPro" id="IPR008949">
    <property type="entry name" value="Isoprenoid_synthase_dom_sf"/>
</dbReference>
<protein>
    <submittedName>
        <fullName evidence="7">Polyprenyl synthetase family protein</fullName>
    </submittedName>
</protein>
<dbReference type="CDD" id="cd00685">
    <property type="entry name" value="Trans_IPPS_HT"/>
    <property type="match status" value="1"/>
</dbReference>
<comment type="similarity">
    <text evidence="2 6">Belongs to the FPP/GGPP synthase family.</text>
</comment>
<dbReference type="SUPFAM" id="SSF48576">
    <property type="entry name" value="Terpenoid synthases"/>
    <property type="match status" value="1"/>
</dbReference>
<evidence type="ECO:0000256" key="4">
    <source>
        <dbReference type="ARBA" id="ARBA00022723"/>
    </source>
</evidence>
<dbReference type="InterPro" id="IPR000092">
    <property type="entry name" value="Polyprenyl_synt"/>
</dbReference>
<keyword evidence="3 6" id="KW-0808">Transferase</keyword>
<dbReference type="Proteomes" id="UP000612352">
    <property type="component" value="Unassembled WGS sequence"/>
</dbReference>
<sequence>MESALSSLPDVDDELAGAVLSGLARVEKRLTDAVAVSDDMMSWTSRHLMDAGGKRLRPLVVLLAASMGDIEDDAVIDAGTLVELTHLASLYHDDVMDSAPTRRGTASAHEVWGNSVAILTGDFLFARASALSAKLGADIVALHAHTFERLCLGQLHETVGPADDADPFEHYLSVLSDKTASLLSVAGEIGALTSGAGDEVASIMRAYGEKAGVAFQLADDVLDLRSDSQTSGKNPGTDLREGVPTMPTLLIRRRLQENPDARTRDIVDRLDGDLSDDDDLAALVSLLREDPSLETTLDMAHALVGEAIEILGALPDVPARRALIDFTRGLVDRDT</sequence>
<evidence type="ECO:0000313" key="7">
    <source>
        <dbReference type="EMBL" id="MBK0332091.1"/>
    </source>
</evidence>
<keyword evidence="5" id="KW-0460">Magnesium</keyword>
<evidence type="ECO:0000256" key="6">
    <source>
        <dbReference type="RuleBase" id="RU004466"/>
    </source>
</evidence>
<evidence type="ECO:0000256" key="3">
    <source>
        <dbReference type="ARBA" id="ARBA00022679"/>
    </source>
</evidence>